<feature type="compositionally biased region" description="Basic and acidic residues" evidence="1">
    <location>
        <begin position="314"/>
        <end position="334"/>
    </location>
</feature>
<evidence type="ECO:0000313" key="3">
    <source>
        <dbReference type="Proteomes" id="UP000009096"/>
    </source>
</evidence>
<name>W7MDX2_GIBM7</name>
<dbReference type="OrthoDB" id="20105at2759"/>
<dbReference type="GeneID" id="30062672"/>
<feature type="compositionally biased region" description="Polar residues" evidence="1">
    <location>
        <begin position="400"/>
        <end position="414"/>
    </location>
</feature>
<evidence type="ECO:0000313" key="2">
    <source>
        <dbReference type="EMBL" id="EWG42942.1"/>
    </source>
</evidence>
<dbReference type="VEuPathDB" id="FungiDB:FVEG_04621"/>
<dbReference type="Pfam" id="PF10846">
    <property type="entry name" value="DUF2722"/>
    <property type="match status" value="1"/>
</dbReference>
<reference evidence="2 3" key="1">
    <citation type="journal article" date="2010" name="Nature">
        <title>Comparative genomics reveals mobile pathogenicity chromosomes in Fusarium.</title>
        <authorList>
            <person name="Ma L.J."/>
            <person name="van der Does H.C."/>
            <person name="Borkovich K.A."/>
            <person name="Coleman J.J."/>
            <person name="Daboussi M.J."/>
            <person name="Di Pietro A."/>
            <person name="Dufresne M."/>
            <person name="Freitag M."/>
            <person name="Grabherr M."/>
            <person name="Henrissat B."/>
            <person name="Houterman P.M."/>
            <person name="Kang S."/>
            <person name="Shim W.B."/>
            <person name="Woloshuk C."/>
            <person name="Xie X."/>
            <person name="Xu J.R."/>
            <person name="Antoniw J."/>
            <person name="Baker S.E."/>
            <person name="Bluhm B.H."/>
            <person name="Breakspear A."/>
            <person name="Brown D.W."/>
            <person name="Butchko R.A."/>
            <person name="Chapman S."/>
            <person name="Coulson R."/>
            <person name="Coutinho P.M."/>
            <person name="Danchin E.G."/>
            <person name="Diener A."/>
            <person name="Gale L.R."/>
            <person name="Gardiner D.M."/>
            <person name="Goff S."/>
            <person name="Hammond-Kosack K.E."/>
            <person name="Hilburn K."/>
            <person name="Hua-Van A."/>
            <person name="Jonkers W."/>
            <person name="Kazan K."/>
            <person name="Kodira C.D."/>
            <person name="Koehrsen M."/>
            <person name="Kumar L."/>
            <person name="Lee Y.H."/>
            <person name="Li L."/>
            <person name="Manners J.M."/>
            <person name="Miranda-Saavedra D."/>
            <person name="Mukherjee M."/>
            <person name="Park G."/>
            <person name="Park J."/>
            <person name="Park S.Y."/>
            <person name="Proctor R.H."/>
            <person name="Regev A."/>
            <person name="Ruiz-Roldan M.C."/>
            <person name="Sain D."/>
            <person name="Sakthikumar S."/>
            <person name="Sykes S."/>
            <person name="Schwartz D.C."/>
            <person name="Turgeon B.G."/>
            <person name="Wapinski I."/>
            <person name="Yoder O."/>
            <person name="Young S."/>
            <person name="Zeng Q."/>
            <person name="Zhou S."/>
            <person name="Galagan J."/>
            <person name="Cuomo C.A."/>
            <person name="Kistler H.C."/>
            <person name="Rep M."/>
        </authorList>
    </citation>
    <scope>NUCLEOTIDE SEQUENCE [LARGE SCALE GENOMIC DNA]</scope>
    <source>
        <strain evidence="3">M3125 / FGSC 7600</strain>
    </source>
</reference>
<feature type="compositionally biased region" description="Basic and acidic residues" evidence="1">
    <location>
        <begin position="638"/>
        <end position="647"/>
    </location>
</feature>
<dbReference type="RefSeq" id="XP_018749133.1">
    <property type="nucleotide sequence ID" value="XM_018892433.1"/>
</dbReference>
<accession>W7MDX2</accession>
<dbReference type="InterPro" id="IPR021216">
    <property type="entry name" value="DUF2722"/>
</dbReference>
<dbReference type="EMBL" id="CM000581">
    <property type="protein sequence ID" value="EWG42942.1"/>
    <property type="molecule type" value="Genomic_DNA"/>
</dbReference>
<dbReference type="Proteomes" id="UP000009096">
    <property type="component" value="Chromosome 4"/>
</dbReference>
<proteinExistence type="predicted"/>
<feature type="compositionally biased region" description="Low complexity" evidence="1">
    <location>
        <begin position="466"/>
        <end position="495"/>
    </location>
</feature>
<feature type="compositionally biased region" description="Pro residues" evidence="1">
    <location>
        <begin position="240"/>
        <end position="276"/>
    </location>
</feature>
<feature type="region of interest" description="Disordered" evidence="1">
    <location>
        <begin position="193"/>
        <end position="334"/>
    </location>
</feature>
<protein>
    <submittedName>
        <fullName evidence="2">Uncharacterized protein</fullName>
    </submittedName>
</protein>
<feature type="compositionally biased region" description="Low complexity" evidence="1">
    <location>
        <begin position="550"/>
        <end position="560"/>
    </location>
</feature>
<keyword evidence="3" id="KW-1185">Reference proteome</keyword>
<gene>
    <name evidence="2" type="ORF">FVEG_04621</name>
</gene>
<evidence type="ECO:0000256" key="1">
    <source>
        <dbReference type="SAM" id="MobiDB-lite"/>
    </source>
</evidence>
<dbReference type="KEGG" id="fvr:FVEG_04621"/>
<feature type="region of interest" description="Disordered" evidence="1">
    <location>
        <begin position="400"/>
        <end position="677"/>
    </location>
</feature>
<organism evidence="2 3">
    <name type="scientific">Gibberella moniliformis (strain M3125 / FGSC 7600)</name>
    <name type="common">Maize ear and stalk rot fungus</name>
    <name type="synonym">Fusarium verticillioides</name>
    <dbReference type="NCBI Taxonomy" id="334819"/>
    <lineage>
        <taxon>Eukaryota</taxon>
        <taxon>Fungi</taxon>
        <taxon>Dikarya</taxon>
        <taxon>Ascomycota</taxon>
        <taxon>Pezizomycotina</taxon>
        <taxon>Sordariomycetes</taxon>
        <taxon>Hypocreomycetidae</taxon>
        <taxon>Hypocreales</taxon>
        <taxon>Nectriaceae</taxon>
        <taxon>Fusarium</taxon>
        <taxon>Fusarium fujikuroi species complex</taxon>
    </lineage>
</organism>
<feature type="compositionally biased region" description="Basic and acidic residues" evidence="1">
    <location>
        <begin position="655"/>
        <end position="671"/>
    </location>
</feature>
<dbReference type="EMBL" id="DS022246">
    <property type="protein sequence ID" value="EWG42942.1"/>
    <property type="molecule type" value="Genomic_DNA"/>
</dbReference>
<feature type="compositionally biased region" description="Pro residues" evidence="1">
    <location>
        <begin position="198"/>
        <end position="209"/>
    </location>
</feature>
<feature type="compositionally biased region" description="Low complexity" evidence="1">
    <location>
        <begin position="509"/>
        <end position="520"/>
    </location>
</feature>
<sequence length="677" mass="74738">MNLALLVNWFHQPRSPRPPQLWSWPTSPARRLSPLAILYKARISTTEIVRRFFLFSSSSFFDITCFTFLSSVSSPFYNSSPQLRLVLEEPRDSYSQNSNSFWQLFPFDVVVLLPDLLDHLIWLNRTARATQILKRGVQSCCITSLPASIAQHSVNCFLSVKKVNCSKPQPPNNTCAFHIHAFTLAPPTYGYKSVHDLPTPPSTSRPSPPLINREPASNSPPVAYRGHSPPSQPMSAPHRGLPPPAAMTLPPQQPPTAGAPPPTHLPPHPPPPPPPQASLGPSGHQQRDSWGQLPAPPQQWQGAEESMRHWLQARAEEDKRKQEEERTRQESLRLEQRKVEMDMLRTSLQAGIPPPMVPLVFAGMGSGGVAPQAALEWAQQFMPPGQAPPRAQIMPAQWSVSPEHQRESQTLSHTHAQHPGIPSASTPAAGYVYPPSPSRPRGQTVSSVIGRPMGISTLPSINTNVPQPAHAPPMHSHQHPHMQQQQQQESQSSPSIYFHHWQPPTSQASGSSNRPGSPSGETPRKRKATGHHAPSPTRSEQRYRSPPPLSQSSSSSAAFRGSRRGHSRQRSDMSPFRVIGPGRSRRESFGGPLRRMSPIRASTPMPSQERPGNENKQSVSAILSEEPPPSTRYPGPHRSSEEQDNRYKQPSSGDSKPHRSIEETSKLREDSGEGQGA</sequence>
<dbReference type="AlphaFoldDB" id="W7MDX2"/>